<dbReference type="GeneID" id="63812267"/>
<proteinExistence type="predicted"/>
<dbReference type="Gene3D" id="3.20.20.100">
    <property type="entry name" value="NADP-dependent oxidoreductase domain"/>
    <property type="match status" value="1"/>
</dbReference>
<sequence length="329" mass="36626">MPQLSNKEVGPIGFGLMGLTWRAKPCSQEQAFETMRAALKNGCNLWNGGEFYGAPEYNSLVLLERYFEKYPEDTEKVILNIKGGATPKSPMPDGSPENTRRTLDDCMAQLKGRKEIDQFEFARRDPTVPMEVTFGVMNKEYVDTGKIGGIALSEVRVETIHEAVKHTKIQAVEVELSLFSTDVLENGVAAACAQYNIPLIAYSPIGRGMLTGQIKKLEDIPEDSMMRRYPRFQPGNFEINLQLVEQVEAMATKKGCTPAQLAINWVRALSRRPGMPTIIPIPGATTVERVEENSKLIELTDEEMEEIDTTLAKFTTAGERYPAAIPMNT</sequence>
<dbReference type="GO" id="GO:0016491">
    <property type="term" value="F:oxidoreductase activity"/>
    <property type="evidence" value="ECO:0007669"/>
    <property type="project" value="UniProtKB-KW"/>
</dbReference>
<dbReference type="VEuPathDB" id="FungiDB:P175DRAFT_0479182"/>
<organism evidence="3 4">
    <name type="scientific">Aspergillus ochraceoroseus IBT 24754</name>
    <dbReference type="NCBI Taxonomy" id="1392256"/>
    <lineage>
        <taxon>Eukaryota</taxon>
        <taxon>Fungi</taxon>
        <taxon>Dikarya</taxon>
        <taxon>Ascomycota</taxon>
        <taxon>Pezizomycotina</taxon>
        <taxon>Eurotiomycetes</taxon>
        <taxon>Eurotiomycetidae</taxon>
        <taxon>Eurotiales</taxon>
        <taxon>Aspergillaceae</taxon>
        <taxon>Aspergillus</taxon>
        <taxon>Aspergillus subgen. Nidulantes</taxon>
    </lineage>
</organism>
<gene>
    <name evidence="3" type="ORF">P175DRAFT_0479182</name>
</gene>
<feature type="domain" description="NADP-dependent oxidoreductase" evidence="2">
    <location>
        <begin position="11"/>
        <end position="309"/>
    </location>
</feature>
<dbReference type="InterPro" id="IPR023210">
    <property type="entry name" value="NADP_OxRdtase_dom"/>
</dbReference>
<dbReference type="PANTHER" id="PTHR43625">
    <property type="entry name" value="AFLATOXIN B1 ALDEHYDE REDUCTASE"/>
    <property type="match status" value="1"/>
</dbReference>
<accession>A0A2T5LX44</accession>
<dbReference type="SUPFAM" id="SSF51430">
    <property type="entry name" value="NAD(P)-linked oxidoreductase"/>
    <property type="match status" value="1"/>
</dbReference>
<dbReference type="CDD" id="cd19077">
    <property type="entry name" value="AKR_AKR8A1-2"/>
    <property type="match status" value="1"/>
</dbReference>
<evidence type="ECO:0000313" key="3">
    <source>
        <dbReference type="EMBL" id="PTU20850.1"/>
    </source>
</evidence>
<evidence type="ECO:0000259" key="2">
    <source>
        <dbReference type="Pfam" id="PF00248"/>
    </source>
</evidence>
<name>A0A2T5LX44_9EURO</name>
<dbReference type="AlphaFoldDB" id="A0A2T5LX44"/>
<dbReference type="Pfam" id="PF00248">
    <property type="entry name" value="Aldo_ket_red"/>
    <property type="match status" value="1"/>
</dbReference>
<dbReference type="InterPro" id="IPR036812">
    <property type="entry name" value="NAD(P)_OxRdtase_dom_sf"/>
</dbReference>
<evidence type="ECO:0000256" key="1">
    <source>
        <dbReference type="ARBA" id="ARBA00023002"/>
    </source>
</evidence>
<dbReference type="OrthoDB" id="37537at2759"/>
<dbReference type="RefSeq" id="XP_040752242.1">
    <property type="nucleotide sequence ID" value="XM_040895385.1"/>
</dbReference>
<keyword evidence="1" id="KW-0560">Oxidoreductase</keyword>
<dbReference type="InterPro" id="IPR050791">
    <property type="entry name" value="Aldo-Keto_reductase"/>
</dbReference>
<dbReference type="GO" id="GO:0005737">
    <property type="term" value="C:cytoplasm"/>
    <property type="evidence" value="ECO:0007669"/>
    <property type="project" value="TreeGrafter"/>
</dbReference>
<comment type="caution">
    <text evidence="3">The sequence shown here is derived from an EMBL/GenBank/DDBJ whole genome shotgun (WGS) entry which is preliminary data.</text>
</comment>
<dbReference type="PANTHER" id="PTHR43625:SF78">
    <property type="entry name" value="PYRIDOXAL REDUCTASE-RELATED"/>
    <property type="match status" value="1"/>
</dbReference>
<dbReference type="EMBL" id="MSFN02000004">
    <property type="protein sequence ID" value="PTU20850.1"/>
    <property type="molecule type" value="Genomic_DNA"/>
</dbReference>
<protein>
    <recommendedName>
        <fullName evidence="2">NADP-dependent oxidoreductase domain-containing protein</fullName>
    </recommendedName>
</protein>
<reference evidence="3 4" key="1">
    <citation type="journal article" date="2018" name="Proc. Natl. Acad. Sci. U.S.A.">
        <title>Linking secondary metabolites to gene clusters through genome sequencing of six diverse Aspergillus species.</title>
        <authorList>
            <person name="Kaerboelling I."/>
            <person name="Vesth T.C."/>
            <person name="Frisvad J.C."/>
            <person name="Nybo J.L."/>
            <person name="Theobald S."/>
            <person name="Kuo A."/>
            <person name="Bowyer P."/>
            <person name="Matsuda Y."/>
            <person name="Mondo S."/>
            <person name="Lyhne E.K."/>
            <person name="Kogle M.E."/>
            <person name="Clum A."/>
            <person name="Lipzen A."/>
            <person name="Salamov A."/>
            <person name="Ngan C.Y."/>
            <person name="Daum C."/>
            <person name="Chiniquy J."/>
            <person name="Barry K."/>
            <person name="LaButti K."/>
            <person name="Haridas S."/>
            <person name="Simmons B.A."/>
            <person name="Magnuson J.K."/>
            <person name="Mortensen U.H."/>
            <person name="Larsen T.O."/>
            <person name="Grigoriev I.V."/>
            <person name="Baker S.E."/>
            <person name="Andersen M.R."/>
        </authorList>
    </citation>
    <scope>NUCLEOTIDE SEQUENCE [LARGE SCALE GENOMIC DNA]</scope>
    <source>
        <strain evidence="3 4">IBT 24754</strain>
    </source>
</reference>
<evidence type="ECO:0000313" key="4">
    <source>
        <dbReference type="Proteomes" id="UP000244073"/>
    </source>
</evidence>
<dbReference type="Proteomes" id="UP000244073">
    <property type="component" value="Unassembled WGS sequence"/>
</dbReference>